<dbReference type="PANTHER" id="PTHR15071:SF0">
    <property type="entry name" value="MANNOSE 6-PHOSPHATE RECEPTOR-LIKE PROTEIN 1"/>
    <property type="match status" value="1"/>
</dbReference>
<name>A0A238F3T9_9BASI</name>
<keyword evidence="10" id="KW-0653">Protein transport</keyword>
<dbReference type="AlphaFoldDB" id="A0A238F3T9"/>
<evidence type="ECO:0000256" key="7">
    <source>
        <dbReference type="ARBA" id="ARBA00022448"/>
    </source>
</evidence>
<keyword evidence="12" id="KW-0072">Autophagy</keyword>
<keyword evidence="15 19" id="KW-0472">Membrane</keyword>
<keyword evidence="17" id="KW-0968">Cytoplasmic vesicle</keyword>
<keyword evidence="7" id="KW-0813">Transport</keyword>
<gene>
    <name evidence="22" type="ORF">BQ2448_5296</name>
</gene>
<evidence type="ECO:0000256" key="13">
    <source>
        <dbReference type="ARBA" id="ARBA00023034"/>
    </source>
</evidence>
<protein>
    <recommendedName>
        <fullName evidence="6">Autophagy-related protein 27</fullName>
    </recommendedName>
</protein>
<feature type="region of interest" description="Disordered" evidence="18">
    <location>
        <begin position="311"/>
        <end position="375"/>
    </location>
</feature>
<comment type="subcellular location">
    <subcellularLocation>
        <location evidence="2">Cytoplasmic vesicle membrane</location>
        <topology evidence="2">Single-pass type I membrane protein</topology>
    </subcellularLocation>
    <subcellularLocation>
        <location evidence="4">Golgi apparatus membrane</location>
        <topology evidence="4">Single-pass type I membrane protein</topology>
    </subcellularLocation>
    <subcellularLocation>
        <location evidence="1">Mitochondrion membrane</location>
        <topology evidence="1">Single-pass membrane protein</topology>
    </subcellularLocation>
    <subcellularLocation>
        <location evidence="3">Preautophagosomal structure membrane</location>
        <topology evidence="3">Single-pass type I membrane protein</topology>
    </subcellularLocation>
</comment>
<dbReference type="SMART" id="SM01404">
    <property type="entry name" value="CIMR"/>
    <property type="match status" value="1"/>
</dbReference>
<evidence type="ECO:0000256" key="15">
    <source>
        <dbReference type="ARBA" id="ARBA00023136"/>
    </source>
</evidence>
<evidence type="ECO:0000256" key="20">
    <source>
        <dbReference type="SAM" id="SignalP"/>
    </source>
</evidence>
<keyword evidence="23" id="KW-1185">Reference proteome</keyword>
<dbReference type="GO" id="GO:0005770">
    <property type="term" value="C:late endosome"/>
    <property type="evidence" value="ECO:0007669"/>
    <property type="project" value="TreeGrafter"/>
</dbReference>
<evidence type="ECO:0000256" key="10">
    <source>
        <dbReference type="ARBA" id="ARBA00022927"/>
    </source>
</evidence>
<keyword evidence="9 20" id="KW-0732">Signal</keyword>
<sequence length="375" mass="40808">MLSRSVLTTCVALIASTRNAHAADDGRRISDPCRLHDPQTGSYDLRALQRKGRDYNVTNPASGETYALNFCGPVLKETWAVRDSAKIGAYTEGPKSGISLGNFDTTPVMRNGHLTLTYPGGSSCPNSNAKRTSVIYLQCDSSWSKQEPELISVVEDCFYVFSFKTPHACPTSFATGIFSSIIVFSLFIVTACFVSFGSAVTYNRYVLHQRGSSSIPSIEKVRDVVDAVKDFGIMTGIVSSLPFVPSKSNNQHELTRLSLTTLQWILDQGERVVSWAQTSRSSSSSWGRGGSTDYTRGAWSRTARDGFFAGGLEGGGSLLADDSDEEDDDDQDQSPRTQSTTTAKIEVDDKKPLPGKPPGEVAETEQLFKVNDDDD</sequence>
<feature type="signal peptide" evidence="20">
    <location>
        <begin position="1"/>
        <end position="22"/>
    </location>
</feature>
<evidence type="ECO:0000256" key="2">
    <source>
        <dbReference type="ARBA" id="ARBA00004358"/>
    </source>
</evidence>
<dbReference type="GO" id="GO:0007034">
    <property type="term" value="P:vacuolar transport"/>
    <property type="evidence" value="ECO:0007669"/>
    <property type="project" value="TreeGrafter"/>
</dbReference>
<evidence type="ECO:0000259" key="21">
    <source>
        <dbReference type="PROSITE" id="PS51914"/>
    </source>
</evidence>
<feature type="compositionally biased region" description="Acidic residues" evidence="18">
    <location>
        <begin position="321"/>
        <end position="332"/>
    </location>
</feature>
<dbReference type="Proteomes" id="UP000198372">
    <property type="component" value="Unassembled WGS sequence"/>
</dbReference>
<accession>A0A238F3T9</accession>
<dbReference type="InterPro" id="IPR009011">
    <property type="entry name" value="Man6P_isomerase_rcpt-bd_dom_sf"/>
</dbReference>
<feature type="domain" description="MRH" evidence="21">
    <location>
        <begin position="31"/>
        <end position="171"/>
    </location>
</feature>
<dbReference type="InterPro" id="IPR018939">
    <property type="entry name" value="Autophagy-rel_prot_27"/>
</dbReference>
<feature type="transmembrane region" description="Helical" evidence="19">
    <location>
        <begin position="177"/>
        <end position="202"/>
    </location>
</feature>
<evidence type="ECO:0000256" key="19">
    <source>
        <dbReference type="SAM" id="Phobius"/>
    </source>
</evidence>
<dbReference type="Gene3D" id="2.70.130.10">
    <property type="entry name" value="Mannose-6-phosphate receptor binding domain"/>
    <property type="match status" value="1"/>
</dbReference>
<dbReference type="SUPFAM" id="SSF50911">
    <property type="entry name" value="Mannose 6-phosphate receptor domain"/>
    <property type="match status" value="1"/>
</dbReference>
<evidence type="ECO:0000256" key="16">
    <source>
        <dbReference type="ARBA" id="ARBA00023157"/>
    </source>
</evidence>
<keyword evidence="13" id="KW-0333">Golgi apparatus</keyword>
<organism evidence="22 23">
    <name type="scientific">Microbotryum intermedium</name>
    <dbReference type="NCBI Taxonomy" id="269621"/>
    <lineage>
        <taxon>Eukaryota</taxon>
        <taxon>Fungi</taxon>
        <taxon>Dikarya</taxon>
        <taxon>Basidiomycota</taxon>
        <taxon>Pucciniomycotina</taxon>
        <taxon>Microbotryomycetes</taxon>
        <taxon>Microbotryales</taxon>
        <taxon>Microbotryaceae</taxon>
        <taxon>Microbotryum</taxon>
    </lineage>
</organism>
<reference evidence="23" key="1">
    <citation type="submission" date="2016-09" db="EMBL/GenBank/DDBJ databases">
        <authorList>
            <person name="Jeantristanb JTB J.-T."/>
            <person name="Ricardo R."/>
        </authorList>
    </citation>
    <scope>NUCLEOTIDE SEQUENCE [LARGE SCALE GENOMIC DNA]</scope>
</reference>
<keyword evidence="14" id="KW-0496">Mitochondrion</keyword>
<dbReference type="STRING" id="269621.A0A238F3T9"/>
<keyword evidence="8 19" id="KW-0812">Transmembrane</keyword>
<evidence type="ECO:0000256" key="5">
    <source>
        <dbReference type="ARBA" id="ARBA00005363"/>
    </source>
</evidence>
<feature type="chain" id="PRO_5013189697" description="Autophagy-related protein 27" evidence="20">
    <location>
        <begin position="23"/>
        <end position="375"/>
    </location>
</feature>
<evidence type="ECO:0000313" key="23">
    <source>
        <dbReference type="Proteomes" id="UP000198372"/>
    </source>
</evidence>
<dbReference type="EMBL" id="FMSP01000002">
    <property type="protein sequence ID" value="SCV67685.1"/>
    <property type="molecule type" value="Genomic_DNA"/>
</dbReference>
<keyword evidence="11 19" id="KW-1133">Transmembrane helix</keyword>
<evidence type="ECO:0000256" key="14">
    <source>
        <dbReference type="ARBA" id="ARBA00023128"/>
    </source>
</evidence>
<evidence type="ECO:0000256" key="18">
    <source>
        <dbReference type="SAM" id="MobiDB-lite"/>
    </source>
</evidence>
<evidence type="ECO:0000256" key="8">
    <source>
        <dbReference type="ARBA" id="ARBA00022692"/>
    </source>
</evidence>
<keyword evidence="16" id="KW-1015">Disulfide bond</keyword>
<evidence type="ECO:0000256" key="6">
    <source>
        <dbReference type="ARBA" id="ARBA00013776"/>
    </source>
</evidence>
<evidence type="ECO:0000313" key="22">
    <source>
        <dbReference type="EMBL" id="SCV67685.1"/>
    </source>
</evidence>
<evidence type="ECO:0000256" key="9">
    <source>
        <dbReference type="ARBA" id="ARBA00022729"/>
    </source>
</evidence>
<comment type="similarity">
    <text evidence="5">Belongs to the ATG27 family.</text>
</comment>
<evidence type="ECO:0000256" key="4">
    <source>
        <dbReference type="ARBA" id="ARBA00004614"/>
    </source>
</evidence>
<proteinExistence type="inferred from homology"/>
<evidence type="ECO:0000256" key="17">
    <source>
        <dbReference type="ARBA" id="ARBA00023329"/>
    </source>
</evidence>
<dbReference type="InterPro" id="IPR044865">
    <property type="entry name" value="MRH_dom"/>
</dbReference>
<evidence type="ECO:0000256" key="3">
    <source>
        <dbReference type="ARBA" id="ARBA00004472"/>
    </source>
</evidence>
<evidence type="ECO:0000256" key="11">
    <source>
        <dbReference type="ARBA" id="ARBA00022989"/>
    </source>
</evidence>
<dbReference type="GO" id="GO:0010008">
    <property type="term" value="C:endosome membrane"/>
    <property type="evidence" value="ECO:0007669"/>
    <property type="project" value="UniProtKB-SubCell"/>
</dbReference>
<dbReference type="GO" id="GO:0000139">
    <property type="term" value="C:Golgi membrane"/>
    <property type="evidence" value="ECO:0007669"/>
    <property type="project" value="UniProtKB-SubCell"/>
</dbReference>
<dbReference type="Pfam" id="PF09451">
    <property type="entry name" value="ATG27"/>
    <property type="match status" value="1"/>
</dbReference>
<evidence type="ECO:0000256" key="1">
    <source>
        <dbReference type="ARBA" id="ARBA00004304"/>
    </source>
</evidence>
<dbReference type="PROSITE" id="PS51914">
    <property type="entry name" value="MRH"/>
    <property type="match status" value="1"/>
</dbReference>
<evidence type="ECO:0000256" key="12">
    <source>
        <dbReference type="ARBA" id="ARBA00023006"/>
    </source>
</evidence>
<dbReference type="PANTHER" id="PTHR15071">
    <property type="entry name" value="MANNOSE-6-PHOSPHATE RECEPTOR FAMILY MEMBER"/>
    <property type="match status" value="1"/>
</dbReference>
<dbReference type="OrthoDB" id="4504960at2759"/>